<name>A0A0R3WYZ2_HYDTA</name>
<evidence type="ECO:0000313" key="2">
    <source>
        <dbReference type="EMBL" id="VDM28081.1"/>
    </source>
</evidence>
<keyword evidence="1" id="KW-0812">Transmembrane</keyword>
<dbReference type="STRING" id="6205.A0A0R3WYZ2"/>
<keyword evidence="3" id="KW-1185">Reference proteome</keyword>
<reference evidence="4" key="1">
    <citation type="submission" date="2017-02" db="UniProtKB">
        <authorList>
            <consortium name="WormBaseParasite"/>
        </authorList>
    </citation>
    <scope>IDENTIFICATION</scope>
</reference>
<evidence type="ECO:0000256" key="1">
    <source>
        <dbReference type="SAM" id="Phobius"/>
    </source>
</evidence>
<dbReference type="EMBL" id="UYWX01010007">
    <property type="protein sequence ID" value="VDM28081.1"/>
    <property type="molecule type" value="Genomic_DNA"/>
</dbReference>
<accession>A0A0R3WYZ2</accession>
<dbReference type="Proteomes" id="UP000274429">
    <property type="component" value="Unassembled WGS sequence"/>
</dbReference>
<evidence type="ECO:0000313" key="4">
    <source>
        <dbReference type="WBParaSite" id="TTAC_0000598201-mRNA-1"/>
    </source>
</evidence>
<gene>
    <name evidence="2" type="ORF">TTAC_LOCUS5968</name>
</gene>
<protein>
    <submittedName>
        <fullName evidence="4">Transporter</fullName>
    </submittedName>
</protein>
<reference evidence="2 3" key="2">
    <citation type="submission" date="2018-11" db="EMBL/GenBank/DDBJ databases">
        <authorList>
            <consortium name="Pathogen Informatics"/>
        </authorList>
    </citation>
    <scope>NUCLEOTIDE SEQUENCE [LARGE SCALE GENOMIC DNA]</scope>
</reference>
<organism evidence="4">
    <name type="scientific">Hydatigena taeniaeformis</name>
    <name type="common">Feline tapeworm</name>
    <name type="synonym">Taenia taeniaeformis</name>
    <dbReference type="NCBI Taxonomy" id="6205"/>
    <lineage>
        <taxon>Eukaryota</taxon>
        <taxon>Metazoa</taxon>
        <taxon>Spiralia</taxon>
        <taxon>Lophotrochozoa</taxon>
        <taxon>Platyhelminthes</taxon>
        <taxon>Cestoda</taxon>
        <taxon>Eucestoda</taxon>
        <taxon>Cyclophyllidea</taxon>
        <taxon>Taeniidae</taxon>
        <taxon>Hydatigera</taxon>
    </lineage>
</organism>
<keyword evidence="1" id="KW-0472">Membrane</keyword>
<dbReference type="WBParaSite" id="TTAC_0000598201-mRNA-1">
    <property type="protein sequence ID" value="TTAC_0000598201-mRNA-1"/>
    <property type="gene ID" value="TTAC_0000598201"/>
</dbReference>
<keyword evidence="1" id="KW-1133">Transmembrane helix</keyword>
<sequence length="51" mass="5534">MRKLGRETSSQAVVNAAPPSGALETLRMNVPPIIYLLVTFLFALAVGKFML</sequence>
<evidence type="ECO:0000313" key="3">
    <source>
        <dbReference type="Proteomes" id="UP000274429"/>
    </source>
</evidence>
<feature type="transmembrane region" description="Helical" evidence="1">
    <location>
        <begin position="33"/>
        <end position="50"/>
    </location>
</feature>
<dbReference type="AlphaFoldDB" id="A0A0R3WYZ2"/>
<proteinExistence type="predicted"/>